<reference evidence="4" key="1">
    <citation type="journal article" date="2013" name="Nature">
        <title>Pan genome of the phytoplankton Emiliania underpins its global distribution.</title>
        <authorList>
            <person name="Read B.A."/>
            <person name="Kegel J."/>
            <person name="Klute M.J."/>
            <person name="Kuo A."/>
            <person name="Lefebvre S.C."/>
            <person name="Maumus F."/>
            <person name="Mayer C."/>
            <person name="Miller J."/>
            <person name="Monier A."/>
            <person name="Salamov A."/>
            <person name="Young J."/>
            <person name="Aguilar M."/>
            <person name="Claverie J.M."/>
            <person name="Frickenhaus S."/>
            <person name="Gonzalez K."/>
            <person name="Herman E.K."/>
            <person name="Lin Y.C."/>
            <person name="Napier J."/>
            <person name="Ogata H."/>
            <person name="Sarno A.F."/>
            <person name="Shmutz J."/>
            <person name="Schroeder D."/>
            <person name="de Vargas C."/>
            <person name="Verret F."/>
            <person name="von Dassow P."/>
            <person name="Valentin K."/>
            <person name="Van de Peer Y."/>
            <person name="Wheeler G."/>
            <person name="Dacks J.B."/>
            <person name="Delwiche C.F."/>
            <person name="Dyhrman S.T."/>
            <person name="Glockner G."/>
            <person name="John U."/>
            <person name="Richards T."/>
            <person name="Worden A.Z."/>
            <person name="Zhang X."/>
            <person name="Grigoriev I.V."/>
            <person name="Allen A.E."/>
            <person name="Bidle K."/>
            <person name="Borodovsky M."/>
            <person name="Bowler C."/>
            <person name="Brownlee C."/>
            <person name="Cock J.M."/>
            <person name="Elias M."/>
            <person name="Gladyshev V.N."/>
            <person name="Groth M."/>
            <person name="Guda C."/>
            <person name="Hadaegh A."/>
            <person name="Iglesias-Rodriguez M.D."/>
            <person name="Jenkins J."/>
            <person name="Jones B.M."/>
            <person name="Lawson T."/>
            <person name="Leese F."/>
            <person name="Lindquist E."/>
            <person name="Lobanov A."/>
            <person name="Lomsadze A."/>
            <person name="Malik S.B."/>
            <person name="Marsh M.E."/>
            <person name="Mackinder L."/>
            <person name="Mock T."/>
            <person name="Mueller-Roeber B."/>
            <person name="Pagarete A."/>
            <person name="Parker M."/>
            <person name="Probert I."/>
            <person name="Quesneville H."/>
            <person name="Raines C."/>
            <person name="Rensing S.A."/>
            <person name="Riano-Pachon D.M."/>
            <person name="Richier S."/>
            <person name="Rokitta S."/>
            <person name="Shiraiwa Y."/>
            <person name="Soanes D.M."/>
            <person name="van der Giezen M."/>
            <person name="Wahlund T.M."/>
            <person name="Williams B."/>
            <person name="Wilson W."/>
            <person name="Wolfe G."/>
            <person name="Wurch L.L."/>
        </authorList>
    </citation>
    <scope>NUCLEOTIDE SEQUENCE</scope>
</reference>
<dbReference type="Proteomes" id="UP000013827">
    <property type="component" value="Unassembled WGS sequence"/>
</dbReference>
<evidence type="ECO:0000313" key="3">
    <source>
        <dbReference type="EnsemblProtists" id="EOD19735"/>
    </source>
</evidence>
<feature type="transmembrane region" description="Helical" evidence="2">
    <location>
        <begin position="218"/>
        <end position="239"/>
    </location>
</feature>
<dbReference type="HOGENOM" id="CLU_913461_0_0_1"/>
<protein>
    <submittedName>
        <fullName evidence="3">Uncharacterized protein</fullName>
    </submittedName>
</protein>
<dbReference type="PaxDb" id="2903-EOD19735"/>
<keyword evidence="2" id="KW-1133">Transmembrane helix</keyword>
<sequence length="305" mass="32532">MVTSIAEQRVRAYLQQWDMPTVPILSTESNTIAGTTTAYRSHMVLTNVEVGSVRLHGCEQSGAERGVSEFGFGIGSGDVAFSGGGDLWIDDVSLRLEALQGGRGGAGGPLGCGGTLALTQLNLTGYYHGLEFLFVGDGVMRPDVPGFACDGYETLSTDPLESGWRWDGSGDRPPGLRSEVMSTLSEACRNPSVLERLTGRCLFVSAWPAAVLHSPALLAGPLLFGALGACLLTYCICCCRRRRRTSFRRTKGVGPVPEVGGQGHQDRHKAKQPGDFPIAPQQLQTILRRGVTVCGVNDVTMRTSS</sequence>
<dbReference type="EnsemblProtists" id="EOD19735">
    <property type="protein sequence ID" value="EOD19735"/>
    <property type="gene ID" value="EMIHUDRAFT_242647"/>
</dbReference>
<organism evidence="3 4">
    <name type="scientific">Emiliania huxleyi (strain CCMP1516)</name>
    <dbReference type="NCBI Taxonomy" id="280463"/>
    <lineage>
        <taxon>Eukaryota</taxon>
        <taxon>Haptista</taxon>
        <taxon>Haptophyta</taxon>
        <taxon>Prymnesiophyceae</taxon>
        <taxon>Isochrysidales</taxon>
        <taxon>Noelaerhabdaceae</taxon>
        <taxon>Emiliania</taxon>
    </lineage>
</organism>
<proteinExistence type="predicted"/>
<evidence type="ECO:0000313" key="4">
    <source>
        <dbReference type="Proteomes" id="UP000013827"/>
    </source>
</evidence>
<dbReference type="RefSeq" id="XP_005772164.1">
    <property type="nucleotide sequence ID" value="XM_005772107.1"/>
</dbReference>
<dbReference type="AlphaFoldDB" id="A0A0D3J8A0"/>
<feature type="region of interest" description="Disordered" evidence="1">
    <location>
        <begin position="250"/>
        <end position="275"/>
    </location>
</feature>
<accession>A0A0D3J8A0</accession>
<dbReference type="KEGG" id="ehx:EMIHUDRAFT_242647"/>
<keyword evidence="4" id="KW-1185">Reference proteome</keyword>
<keyword evidence="2" id="KW-0812">Transmembrane</keyword>
<name>A0A0D3J8A0_EMIH1</name>
<keyword evidence="2" id="KW-0472">Membrane</keyword>
<evidence type="ECO:0000256" key="2">
    <source>
        <dbReference type="SAM" id="Phobius"/>
    </source>
</evidence>
<reference evidence="3" key="2">
    <citation type="submission" date="2024-10" db="UniProtKB">
        <authorList>
            <consortium name="EnsemblProtists"/>
        </authorList>
    </citation>
    <scope>IDENTIFICATION</scope>
</reference>
<dbReference type="GeneID" id="17265280"/>
<evidence type="ECO:0000256" key="1">
    <source>
        <dbReference type="SAM" id="MobiDB-lite"/>
    </source>
</evidence>